<dbReference type="PANTHER" id="PTHR22746">
    <property type="entry name" value="RAB6A-GEF COMPLEX PARTNER PROTEIN 1"/>
    <property type="match status" value="1"/>
</dbReference>
<accession>A0A433DIX0</accession>
<protein>
    <submittedName>
        <fullName evidence="1">Uncharacterized protein</fullName>
    </submittedName>
</protein>
<feature type="non-terminal residue" evidence="1">
    <location>
        <position position="210"/>
    </location>
</feature>
<evidence type="ECO:0000313" key="2">
    <source>
        <dbReference type="Proteomes" id="UP000268093"/>
    </source>
</evidence>
<dbReference type="PANTHER" id="PTHR22746:SF10">
    <property type="entry name" value="GUANINE NUCLEOTIDE EXCHANGE FACTOR SUBUNIT RIC1"/>
    <property type="match status" value="1"/>
</dbReference>
<dbReference type="GO" id="GO:0006886">
    <property type="term" value="P:intracellular protein transport"/>
    <property type="evidence" value="ECO:0007669"/>
    <property type="project" value="InterPro"/>
</dbReference>
<dbReference type="InterPro" id="IPR040096">
    <property type="entry name" value="Ric1"/>
</dbReference>
<comment type="caution">
    <text evidence="1">The sequence shown here is derived from an EMBL/GenBank/DDBJ whole genome shotgun (WGS) entry which is preliminary data.</text>
</comment>
<dbReference type="GO" id="GO:0042147">
    <property type="term" value="P:retrograde transport, endosome to Golgi"/>
    <property type="evidence" value="ECO:0007669"/>
    <property type="project" value="TreeGrafter"/>
</dbReference>
<dbReference type="OrthoDB" id="67540at2759"/>
<sequence length="210" mass="23203">MYWLNGVARQLSAVHLDNKPQNCHFIALKRSKHGSLFVTLTPDAIHLWSAKPTVLVSKVDRTPKHVTDFGENRSIIWKPDATSIVIVTSKNYLLLYTIQTFDTHSLKFNFNTTHPYITGPGEANGSKTMLLKFRLTIRIEAGVASGAASDDTLVIATQTPPAIQCISWNASEVNMTKTTLLHRLPFLVSRSDTGGVVWKANMEDGAGLLE</sequence>
<evidence type="ECO:0000313" key="1">
    <source>
        <dbReference type="EMBL" id="RUP50767.1"/>
    </source>
</evidence>
<keyword evidence="2" id="KW-1185">Reference proteome</keyword>
<dbReference type="GO" id="GO:0005829">
    <property type="term" value="C:cytosol"/>
    <property type="evidence" value="ECO:0007669"/>
    <property type="project" value="TreeGrafter"/>
</dbReference>
<dbReference type="Proteomes" id="UP000268093">
    <property type="component" value="Unassembled WGS sequence"/>
</dbReference>
<dbReference type="EMBL" id="RBNI01001189">
    <property type="protein sequence ID" value="RUP50767.1"/>
    <property type="molecule type" value="Genomic_DNA"/>
</dbReference>
<dbReference type="GO" id="GO:0034066">
    <property type="term" value="C:Ric1-Rgp1 guanyl-nucleotide exchange factor complex"/>
    <property type="evidence" value="ECO:0007669"/>
    <property type="project" value="InterPro"/>
</dbReference>
<name>A0A433DIX0_9FUNG</name>
<dbReference type="GO" id="GO:0000139">
    <property type="term" value="C:Golgi membrane"/>
    <property type="evidence" value="ECO:0007669"/>
    <property type="project" value="TreeGrafter"/>
</dbReference>
<gene>
    <name evidence="1" type="ORF">BC936DRAFT_137725</name>
</gene>
<reference evidence="1 2" key="1">
    <citation type="journal article" date="2018" name="New Phytol.">
        <title>Phylogenomics of Endogonaceae and evolution of mycorrhizas within Mucoromycota.</title>
        <authorList>
            <person name="Chang Y."/>
            <person name="Desiro A."/>
            <person name="Na H."/>
            <person name="Sandor L."/>
            <person name="Lipzen A."/>
            <person name="Clum A."/>
            <person name="Barry K."/>
            <person name="Grigoriev I.V."/>
            <person name="Martin F.M."/>
            <person name="Stajich J.E."/>
            <person name="Smith M.E."/>
            <person name="Bonito G."/>
            <person name="Spatafora J.W."/>
        </authorList>
    </citation>
    <scope>NUCLEOTIDE SEQUENCE [LARGE SCALE GENOMIC DNA]</scope>
    <source>
        <strain evidence="1 2">GMNB39</strain>
    </source>
</reference>
<organism evidence="1 2">
    <name type="scientific">Jimgerdemannia flammicorona</name>
    <dbReference type="NCBI Taxonomy" id="994334"/>
    <lineage>
        <taxon>Eukaryota</taxon>
        <taxon>Fungi</taxon>
        <taxon>Fungi incertae sedis</taxon>
        <taxon>Mucoromycota</taxon>
        <taxon>Mucoromycotina</taxon>
        <taxon>Endogonomycetes</taxon>
        <taxon>Endogonales</taxon>
        <taxon>Endogonaceae</taxon>
        <taxon>Jimgerdemannia</taxon>
    </lineage>
</organism>
<proteinExistence type="predicted"/>
<dbReference type="AlphaFoldDB" id="A0A433DIX0"/>